<dbReference type="Pfam" id="PF02534">
    <property type="entry name" value="T4SS-DNA_transf"/>
    <property type="match status" value="2"/>
</dbReference>
<dbReference type="PANTHER" id="PTHR37937:SF1">
    <property type="entry name" value="CONJUGATIVE TRANSFER: DNA TRANSPORT"/>
    <property type="match status" value="1"/>
</dbReference>
<dbReference type="RefSeq" id="WP_275229435.1">
    <property type="nucleotide sequence ID" value="NZ_JARESE010000057.1"/>
</dbReference>
<feature type="non-terminal residue" evidence="7">
    <location>
        <position position="1"/>
    </location>
</feature>
<evidence type="ECO:0000256" key="5">
    <source>
        <dbReference type="ARBA" id="ARBA00022989"/>
    </source>
</evidence>
<evidence type="ECO:0000256" key="3">
    <source>
        <dbReference type="ARBA" id="ARBA00022475"/>
    </source>
</evidence>
<dbReference type="Gene3D" id="3.40.50.300">
    <property type="entry name" value="P-loop containing nucleotide triphosphate hydrolases"/>
    <property type="match status" value="1"/>
</dbReference>
<evidence type="ECO:0000256" key="4">
    <source>
        <dbReference type="ARBA" id="ARBA00022692"/>
    </source>
</evidence>
<comment type="similarity">
    <text evidence="2">Belongs to the VirD4/TraG family.</text>
</comment>
<sequence>HRSIAMESQTQPYSQRYFRVSIWGYQKRKDSNEFGAIIGTIKAHLSFLNDPTLCAALENPDFSLKDLTNDQVTSLFVMVPRDFIAQWSSALRTIFLVASKYKARAPQARRITMLVDEAGRMGNFEALLDAFAIGRGEGTRTIALFQDIGQIARNYGRDAISGFLGSAQWRAFFGVRDDDTARLISHMLGNETFYFDDKLAQAEARRQQQLVLHRYMQGGDPFRAAADFAYFSEAARNQKTMPRALMTSDEIINMPEDRMISFISGLNLPPIFAHKYPYYTTRSLNGLWLPNPYHPPLDRVRLPGMFGGTVRRVVTRPVPEKLAHFPQYSDGMLVRIT</sequence>
<dbReference type="InterPro" id="IPR027417">
    <property type="entry name" value="P-loop_NTPase"/>
</dbReference>
<comment type="subcellular location">
    <subcellularLocation>
        <location evidence="1">Cell membrane</location>
        <topology evidence="1">Multi-pass membrane protein</topology>
    </subcellularLocation>
</comment>
<dbReference type="InterPro" id="IPR003688">
    <property type="entry name" value="TraG/VirD4"/>
</dbReference>
<dbReference type="CDD" id="cd01127">
    <property type="entry name" value="TrwB_TraG_TraD_VirD4"/>
    <property type="match status" value="1"/>
</dbReference>
<evidence type="ECO:0000256" key="1">
    <source>
        <dbReference type="ARBA" id="ARBA00004651"/>
    </source>
</evidence>
<dbReference type="Proteomes" id="UP001216253">
    <property type="component" value="Unassembled WGS sequence"/>
</dbReference>
<keyword evidence="8" id="KW-1185">Reference proteome</keyword>
<keyword evidence="5" id="KW-1133">Transmembrane helix</keyword>
<keyword evidence="3" id="KW-1003">Cell membrane</keyword>
<dbReference type="PANTHER" id="PTHR37937">
    <property type="entry name" value="CONJUGATIVE TRANSFER: DNA TRANSPORT"/>
    <property type="match status" value="1"/>
</dbReference>
<keyword evidence="6" id="KW-0472">Membrane</keyword>
<evidence type="ECO:0000313" key="7">
    <source>
        <dbReference type="EMBL" id="MDE8653323.1"/>
    </source>
</evidence>
<protein>
    <submittedName>
        <fullName evidence="7">Type IV secretory system conjugative DNA transfer family protein</fullName>
    </submittedName>
</protein>
<reference evidence="7 8" key="1">
    <citation type="submission" date="2023-03" db="EMBL/GenBank/DDBJ databases">
        <title>NovoSphingobium album sp. nov. isolated from polycyclic aromatic hydrocarbons- and heavy-metal polluted soil.</title>
        <authorList>
            <person name="Liu Z."/>
            <person name="Wang K."/>
        </authorList>
    </citation>
    <scope>NUCLEOTIDE SEQUENCE [LARGE SCALE GENOMIC DNA]</scope>
    <source>
        <strain evidence="7 8">H3SJ31-1</strain>
    </source>
</reference>
<evidence type="ECO:0000313" key="8">
    <source>
        <dbReference type="Proteomes" id="UP001216253"/>
    </source>
</evidence>
<keyword evidence="4" id="KW-0812">Transmembrane</keyword>
<dbReference type="InterPro" id="IPR051539">
    <property type="entry name" value="T4SS-coupling_protein"/>
</dbReference>
<evidence type="ECO:0000256" key="2">
    <source>
        <dbReference type="ARBA" id="ARBA00008806"/>
    </source>
</evidence>
<comment type="caution">
    <text evidence="7">The sequence shown here is derived from an EMBL/GenBank/DDBJ whole genome shotgun (WGS) entry which is preliminary data.</text>
</comment>
<accession>A0ABT5WTW4</accession>
<dbReference type="EMBL" id="JARESE010000057">
    <property type="protein sequence ID" value="MDE8653323.1"/>
    <property type="molecule type" value="Genomic_DNA"/>
</dbReference>
<gene>
    <name evidence="7" type="ORF">PYV00_16610</name>
</gene>
<organism evidence="7 8">
    <name type="scientific">Novosphingobium album</name>
    <name type="common">ex Liu et al. 2023</name>
    <dbReference type="NCBI Taxonomy" id="3031130"/>
    <lineage>
        <taxon>Bacteria</taxon>
        <taxon>Pseudomonadati</taxon>
        <taxon>Pseudomonadota</taxon>
        <taxon>Alphaproteobacteria</taxon>
        <taxon>Sphingomonadales</taxon>
        <taxon>Sphingomonadaceae</taxon>
        <taxon>Novosphingobium</taxon>
    </lineage>
</organism>
<name>A0ABT5WTW4_9SPHN</name>
<evidence type="ECO:0000256" key="6">
    <source>
        <dbReference type="ARBA" id="ARBA00023136"/>
    </source>
</evidence>
<dbReference type="SUPFAM" id="SSF52540">
    <property type="entry name" value="P-loop containing nucleoside triphosphate hydrolases"/>
    <property type="match status" value="1"/>
</dbReference>
<proteinExistence type="inferred from homology"/>